<reference evidence="3 4" key="1">
    <citation type="submission" date="2019-07" db="EMBL/GenBank/DDBJ databases">
        <title>Novel species isolated from glacier.</title>
        <authorList>
            <person name="Liu Q."/>
            <person name="Xin Y.-H."/>
        </authorList>
    </citation>
    <scope>NUCLEOTIDE SEQUENCE [LARGE SCALE GENOMIC DNA]</scope>
    <source>
        <strain evidence="3 4">LB1R16</strain>
    </source>
</reference>
<feature type="domain" description="Cupin type-2" evidence="2">
    <location>
        <begin position="48"/>
        <end position="109"/>
    </location>
</feature>
<keyword evidence="1" id="KW-0732">Signal</keyword>
<organism evidence="3 4">
    <name type="scientific">Glacieibacterium frigidum</name>
    <dbReference type="NCBI Taxonomy" id="2593303"/>
    <lineage>
        <taxon>Bacteria</taxon>
        <taxon>Pseudomonadati</taxon>
        <taxon>Pseudomonadota</taxon>
        <taxon>Alphaproteobacteria</taxon>
        <taxon>Sphingomonadales</taxon>
        <taxon>Sphingosinicellaceae</taxon>
        <taxon>Glacieibacterium</taxon>
    </lineage>
</organism>
<proteinExistence type="predicted"/>
<dbReference type="OrthoDB" id="9793521at2"/>
<name>A0A552U899_9SPHN</name>
<dbReference type="Gene3D" id="2.60.120.10">
    <property type="entry name" value="Jelly Rolls"/>
    <property type="match status" value="1"/>
</dbReference>
<dbReference type="Pfam" id="PF07883">
    <property type="entry name" value="Cupin_2"/>
    <property type="match status" value="1"/>
</dbReference>
<feature type="signal peptide" evidence="1">
    <location>
        <begin position="1"/>
        <end position="23"/>
    </location>
</feature>
<dbReference type="InterPro" id="IPR014710">
    <property type="entry name" value="RmlC-like_jellyroll"/>
</dbReference>
<dbReference type="InterPro" id="IPR013096">
    <property type="entry name" value="Cupin_2"/>
</dbReference>
<dbReference type="SUPFAM" id="SSF51182">
    <property type="entry name" value="RmlC-like cupins"/>
    <property type="match status" value="1"/>
</dbReference>
<sequence length="129" mass="13605">MTIDTTIRAAAMLAALAAAPAAAPQVTRTDLQRHDLGIAGRETVQARIDFPPGALAPPHMHPGEEIIYILAGPLEYQVAGGTWRRYDTGEVLFIPAGTVHAARNTGMAPSAELATYVVEKGKPLVVLVP</sequence>
<dbReference type="InterPro" id="IPR011051">
    <property type="entry name" value="RmlC_Cupin_sf"/>
</dbReference>
<evidence type="ECO:0000256" key="1">
    <source>
        <dbReference type="SAM" id="SignalP"/>
    </source>
</evidence>
<accession>A0A552U899</accession>
<dbReference type="CDD" id="cd02235">
    <property type="entry name" value="cupin_BLL4011-like"/>
    <property type="match status" value="1"/>
</dbReference>
<evidence type="ECO:0000313" key="3">
    <source>
        <dbReference type="EMBL" id="TRW14409.1"/>
    </source>
</evidence>
<dbReference type="EMBL" id="VJWA01000002">
    <property type="protein sequence ID" value="TRW14409.1"/>
    <property type="molecule type" value="Genomic_DNA"/>
</dbReference>
<dbReference type="PANTHER" id="PTHR38599:SF1">
    <property type="entry name" value="CUPIN DOMAIN PROTEIN (AFU_ORTHOLOGUE AFUA_3G13620)"/>
    <property type="match status" value="1"/>
</dbReference>
<protein>
    <submittedName>
        <fullName evidence="3">Cupin domain-containing protein</fullName>
    </submittedName>
</protein>
<dbReference type="Proteomes" id="UP000317894">
    <property type="component" value="Unassembled WGS sequence"/>
</dbReference>
<comment type="caution">
    <text evidence="3">The sequence shown here is derived from an EMBL/GenBank/DDBJ whole genome shotgun (WGS) entry which is preliminary data.</text>
</comment>
<evidence type="ECO:0000313" key="4">
    <source>
        <dbReference type="Proteomes" id="UP000317894"/>
    </source>
</evidence>
<keyword evidence="4" id="KW-1185">Reference proteome</keyword>
<dbReference type="PANTHER" id="PTHR38599">
    <property type="entry name" value="CUPIN DOMAIN PROTEIN (AFU_ORTHOLOGUE AFUA_3G13620)"/>
    <property type="match status" value="1"/>
</dbReference>
<evidence type="ECO:0000259" key="2">
    <source>
        <dbReference type="Pfam" id="PF07883"/>
    </source>
</evidence>
<feature type="chain" id="PRO_5022128910" evidence="1">
    <location>
        <begin position="24"/>
        <end position="129"/>
    </location>
</feature>
<dbReference type="RefSeq" id="WP_144237614.1">
    <property type="nucleotide sequence ID" value="NZ_VJWA01000002.1"/>
</dbReference>
<gene>
    <name evidence="3" type="ORF">FMM06_11915</name>
</gene>
<dbReference type="AlphaFoldDB" id="A0A552U899"/>